<dbReference type="AlphaFoldDB" id="A0A174AN94"/>
<evidence type="ECO:0000313" key="8">
    <source>
        <dbReference type="Proteomes" id="UP000095544"/>
    </source>
</evidence>
<dbReference type="GO" id="GO:0006741">
    <property type="term" value="P:NADP+ biosynthetic process"/>
    <property type="evidence" value="ECO:0007669"/>
    <property type="project" value="UniProtKB-UniRule"/>
</dbReference>
<evidence type="ECO:0000256" key="5">
    <source>
        <dbReference type="ARBA" id="ARBA00047925"/>
    </source>
</evidence>
<reference evidence="7 8" key="1">
    <citation type="submission" date="2015-09" db="EMBL/GenBank/DDBJ databases">
        <authorList>
            <consortium name="Pathogen Informatics"/>
        </authorList>
    </citation>
    <scope>NUCLEOTIDE SEQUENCE [LARGE SCALE GENOMIC DNA]</scope>
    <source>
        <strain evidence="7 8">2789STDY5834876</strain>
    </source>
</reference>
<dbReference type="InterPro" id="IPR017437">
    <property type="entry name" value="ATP-NAD_kinase_PpnK-typ_C"/>
</dbReference>
<evidence type="ECO:0000313" key="7">
    <source>
        <dbReference type="EMBL" id="CUN88948.1"/>
    </source>
</evidence>
<dbReference type="HAMAP" id="MF_00361">
    <property type="entry name" value="NAD_kinase"/>
    <property type="match status" value="1"/>
</dbReference>
<proteinExistence type="inferred from homology"/>
<keyword evidence="3 6" id="KW-0521">NADP</keyword>
<evidence type="ECO:0000256" key="4">
    <source>
        <dbReference type="ARBA" id="ARBA00023027"/>
    </source>
</evidence>
<keyword evidence="4 6" id="KW-0520">NAD</keyword>
<keyword evidence="2 6" id="KW-0418">Kinase</keyword>
<dbReference type="STRING" id="39482.ERS852491_00740"/>
<name>A0A174AN94_9FIRM</name>
<feature type="binding site" evidence="6">
    <location>
        <position position="162"/>
    </location>
    <ligand>
        <name>NAD(+)</name>
        <dbReference type="ChEBI" id="CHEBI:57540"/>
    </ligand>
</feature>
<sequence length="277" mass="30153">MDKFYVITNKLKDADYSITNEILDYIEQHGKTGILSQKDPDGHIIPGTVPEGMECALVLGGDGTLIRAARELEGYNIPLLGINLGTLGYLTEVELHDFRGALDRLFDKTPEIEERMMMHGCVEGRLNDVAMNDIVVTREGGLRVIHFNISVNGELLNSYQADGVIISTPTGTTGYNLSAGGPIVEPTASMFVITPICSHALNTSSIVLSAEDIIEVEICEGRYGKTEHAAVTFDGASTVPLVTGDRITIEKSGETTKLIKLSKESFMKTMRKKMKGN</sequence>
<keyword evidence="6" id="KW-0067">ATP-binding</keyword>
<dbReference type="InterPro" id="IPR016064">
    <property type="entry name" value="NAD/diacylglycerol_kinase_sf"/>
</dbReference>
<dbReference type="EC" id="2.7.1.23" evidence="6"/>
<dbReference type="GO" id="GO:0019674">
    <property type="term" value="P:NAD+ metabolic process"/>
    <property type="evidence" value="ECO:0007669"/>
    <property type="project" value="InterPro"/>
</dbReference>
<dbReference type="GO" id="GO:0051287">
    <property type="term" value="F:NAD binding"/>
    <property type="evidence" value="ECO:0007669"/>
    <property type="project" value="UniProtKB-ARBA"/>
</dbReference>
<gene>
    <name evidence="7" type="primary">ppnK</name>
    <name evidence="6" type="synonym">nadK</name>
    <name evidence="7" type="ORF">ERS852491_00740</name>
</gene>
<dbReference type="PANTHER" id="PTHR20275:SF0">
    <property type="entry name" value="NAD KINASE"/>
    <property type="match status" value="1"/>
</dbReference>
<evidence type="ECO:0000256" key="2">
    <source>
        <dbReference type="ARBA" id="ARBA00022777"/>
    </source>
</evidence>
<comment type="caution">
    <text evidence="6">Lacks conserved residue(s) required for the propagation of feature annotation.</text>
</comment>
<protein>
    <recommendedName>
        <fullName evidence="6">NAD kinase</fullName>
        <ecNumber evidence="6">2.7.1.23</ecNumber>
    </recommendedName>
    <alternativeName>
        <fullName evidence="6">ATP-dependent NAD kinase</fullName>
    </alternativeName>
</protein>
<keyword evidence="1 6" id="KW-0808">Transferase</keyword>
<feature type="binding site" evidence="6">
    <location>
        <position position="143"/>
    </location>
    <ligand>
        <name>NAD(+)</name>
        <dbReference type="ChEBI" id="CHEBI:57540"/>
    </ligand>
</feature>
<feature type="binding site" evidence="6">
    <location>
        <position position="67"/>
    </location>
    <ligand>
        <name>NAD(+)</name>
        <dbReference type="ChEBI" id="CHEBI:57540"/>
    </ligand>
</feature>
<dbReference type="SUPFAM" id="SSF111331">
    <property type="entry name" value="NAD kinase/diacylglycerol kinase-like"/>
    <property type="match status" value="1"/>
</dbReference>
<dbReference type="PANTHER" id="PTHR20275">
    <property type="entry name" value="NAD KINASE"/>
    <property type="match status" value="1"/>
</dbReference>
<feature type="binding site" evidence="6">
    <location>
        <begin position="132"/>
        <end position="133"/>
    </location>
    <ligand>
        <name>NAD(+)</name>
        <dbReference type="ChEBI" id="CHEBI:57540"/>
    </ligand>
</feature>
<dbReference type="Pfam" id="PF20143">
    <property type="entry name" value="NAD_kinase_C"/>
    <property type="match status" value="1"/>
</dbReference>
<comment type="function">
    <text evidence="6">Involved in the regulation of the intracellular balance of NAD and NADP, and is a key enzyme in the biosynthesis of NADP. Catalyzes specifically the phosphorylation on 2'-hydroxyl of the adenosine moiety of NAD to yield NADP.</text>
</comment>
<dbReference type="GO" id="GO:0046872">
    <property type="term" value="F:metal ion binding"/>
    <property type="evidence" value="ECO:0007669"/>
    <property type="project" value="UniProtKB-UniRule"/>
</dbReference>
<dbReference type="InterPro" id="IPR017438">
    <property type="entry name" value="ATP-NAD_kinase_N"/>
</dbReference>
<accession>A0A174AN94</accession>
<comment type="catalytic activity">
    <reaction evidence="5 6">
        <text>NAD(+) + ATP = ADP + NADP(+) + H(+)</text>
        <dbReference type="Rhea" id="RHEA:18629"/>
        <dbReference type="ChEBI" id="CHEBI:15378"/>
        <dbReference type="ChEBI" id="CHEBI:30616"/>
        <dbReference type="ChEBI" id="CHEBI:57540"/>
        <dbReference type="ChEBI" id="CHEBI:58349"/>
        <dbReference type="ChEBI" id="CHEBI:456216"/>
        <dbReference type="EC" id="2.7.1.23"/>
    </reaction>
</comment>
<dbReference type="Gene3D" id="3.40.50.10330">
    <property type="entry name" value="Probable inorganic polyphosphate/atp-NAD kinase, domain 1"/>
    <property type="match status" value="1"/>
</dbReference>
<feature type="active site" description="Proton acceptor" evidence="6">
    <location>
        <position position="62"/>
    </location>
</feature>
<evidence type="ECO:0000256" key="1">
    <source>
        <dbReference type="ARBA" id="ARBA00022679"/>
    </source>
</evidence>
<comment type="similarity">
    <text evidence="6">Belongs to the NAD kinase family.</text>
</comment>
<comment type="cofactor">
    <cofactor evidence="6">
        <name>a divalent metal cation</name>
        <dbReference type="ChEBI" id="CHEBI:60240"/>
    </cofactor>
</comment>
<dbReference type="GO" id="GO:0005737">
    <property type="term" value="C:cytoplasm"/>
    <property type="evidence" value="ECO:0007669"/>
    <property type="project" value="UniProtKB-SubCell"/>
</dbReference>
<dbReference type="Pfam" id="PF01513">
    <property type="entry name" value="NAD_kinase"/>
    <property type="match status" value="1"/>
</dbReference>
<dbReference type="OrthoDB" id="9774737at2"/>
<dbReference type="Proteomes" id="UP000095544">
    <property type="component" value="Unassembled WGS sequence"/>
</dbReference>
<comment type="subcellular location">
    <subcellularLocation>
        <location evidence="6">Cytoplasm</location>
    </subcellularLocation>
</comment>
<dbReference type="RefSeq" id="WP_025657575.1">
    <property type="nucleotide sequence ID" value="NZ_BAAACT010000148.1"/>
</dbReference>
<organism evidence="7 8">
    <name type="scientific">Faecalicatena contorta</name>
    <dbReference type="NCBI Taxonomy" id="39482"/>
    <lineage>
        <taxon>Bacteria</taxon>
        <taxon>Bacillati</taxon>
        <taxon>Bacillota</taxon>
        <taxon>Clostridia</taxon>
        <taxon>Lachnospirales</taxon>
        <taxon>Lachnospiraceae</taxon>
        <taxon>Faecalicatena</taxon>
    </lineage>
</organism>
<feature type="binding site" evidence="6">
    <location>
        <begin position="62"/>
        <end position="63"/>
    </location>
    <ligand>
        <name>NAD(+)</name>
        <dbReference type="ChEBI" id="CHEBI:57540"/>
    </ligand>
</feature>
<keyword evidence="6" id="KW-0547">Nucleotide-binding</keyword>
<dbReference type="InterPro" id="IPR002504">
    <property type="entry name" value="NADK"/>
</dbReference>
<dbReference type="EMBL" id="CYZU01000005">
    <property type="protein sequence ID" value="CUN88948.1"/>
    <property type="molecule type" value="Genomic_DNA"/>
</dbReference>
<dbReference type="GeneID" id="93334064"/>
<keyword evidence="6" id="KW-0963">Cytoplasm</keyword>
<dbReference type="GO" id="GO:0003951">
    <property type="term" value="F:NAD+ kinase activity"/>
    <property type="evidence" value="ECO:0007669"/>
    <property type="project" value="UniProtKB-UniRule"/>
</dbReference>
<dbReference type="Gene3D" id="2.60.200.30">
    <property type="entry name" value="Probable inorganic polyphosphate/atp-NAD kinase, domain 2"/>
    <property type="match status" value="1"/>
</dbReference>
<evidence type="ECO:0000256" key="6">
    <source>
        <dbReference type="HAMAP-Rule" id="MF_00361"/>
    </source>
</evidence>
<dbReference type="GO" id="GO:0005524">
    <property type="term" value="F:ATP binding"/>
    <property type="evidence" value="ECO:0007669"/>
    <property type="project" value="UniProtKB-KW"/>
</dbReference>
<feature type="binding site" evidence="6">
    <location>
        <begin position="173"/>
        <end position="178"/>
    </location>
    <ligand>
        <name>NAD(+)</name>
        <dbReference type="ChEBI" id="CHEBI:57540"/>
    </ligand>
</feature>
<evidence type="ECO:0000256" key="3">
    <source>
        <dbReference type="ARBA" id="ARBA00022857"/>
    </source>
</evidence>